<gene>
    <name evidence="2" type="ORF">CTI12_AA234340</name>
</gene>
<keyword evidence="3" id="KW-1185">Reference proteome</keyword>
<reference evidence="2 3" key="1">
    <citation type="journal article" date="2018" name="Mol. Plant">
        <title>The genome of Artemisia annua provides insight into the evolution of Asteraceae family and artemisinin biosynthesis.</title>
        <authorList>
            <person name="Shen Q."/>
            <person name="Zhang L."/>
            <person name="Liao Z."/>
            <person name="Wang S."/>
            <person name="Yan T."/>
            <person name="Shi P."/>
            <person name="Liu M."/>
            <person name="Fu X."/>
            <person name="Pan Q."/>
            <person name="Wang Y."/>
            <person name="Lv Z."/>
            <person name="Lu X."/>
            <person name="Zhang F."/>
            <person name="Jiang W."/>
            <person name="Ma Y."/>
            <person name="Chen M."/>
            <person name="Hao X."/>
            <person name="Li L."/>
            <person name="Tang Y."/>
            <person name="Lv G."/>
            <person name="Zhou Y."/>
            <person name="Sun X."/>
            <person name="Brodelius P.E."/>
            <person name="Rose J.K.C."/>
            <person name="Tang K."/>
        </authorList>
    </citation>
    <scope>NUCLEOTIDE SEQUENCE [LARGE SCALE GENOMIC DNA]</scope>
    <source>
        <strain evidence="3">cv. Huhao1</strain>
        <tissue evidence="2">Leaf</tissue>
    </source>
</reference>
<dbReference type="OrthoDB" id="1708851at2759"/>
<protein>
    <submittedName>
        <fullName evidence="2">IQ-domain 22</fullName>
    </submittedName>
</protein>
<evidence type="ECO:0000256" key="1">
    <source>
        <dbReference type="SAM" id="MobiDB-lite"/>
    </source>
</evidence>
<evidence type="ECO:0000313" key="3">
    <source>
        <dbReference type="Proteomes" id="UP000245207"/>
    </source>
</evidence>
<name>A0A2U1NSF0_ARTAN</name>
<evidence type="ECO:0000313" key="2">
    <source>
        <dbReference type="EMBL" id="PWA76445.1"/>
    </source>
</evidence>
<dbReference type="Proteomes" id="UP000245207">
    <property type="component" value="Unassembled WGS sequence"/>
</dbReference>
<feature type="region of interest" description="Disordered" evidence="1">
    <location>
        <begin position="158"/>
        <end position="179"/>
    </location>
</feature>
<dbReference type="AlphaFoldDB" id="A0A2U1NSF0"/>
<sequence length="179" mass="20285">MVRGHIVKKQTADMMPRLQALIRAQACARTLWTQIFSATTKLTSHFHHHGPLTPETVEYLAFHIIEYRQKSVCGPSHPSSFQPKQDHVSTQTYFDLYEAVKYYREDSTRDVSKEVFDVFKTLTNPLTGGGCLDESMAVVMARAWPSSDFFIQGTSPMRPVDVNVDESDDNVSQPEDKEG</sequence>
<proteinExistence type="predicted"/>
<organism evidence="2 3">
    <name type="scientific">Artemisia annua</name>
    <name type="common">Sweet wormwood</name>
    <dbReference type="NCBI Taxonomy" id="35608"/>
    <lineage>
        <taxon>Eukaryota</taxon>
        <taxon>Viridiplantae</taxon>
        <taxon>Streptophyta</taxon>
        <taxon>Embryophyta</taxon>
        <taxon>Tracheophyta</taxon>
        <taxon>Spermatophyta</taxon>
        <taxon>Magnoliopsida</taxon>
        <taxon>eudicotyledons</taxon>
        <taxon>Gunneridae</taxon>
        <taxon>Pentapetalae</taxon>
        <taxon>asterids</taxon>
        <taxon>campanulids</taxon>
        <taxon>Asterales</taxon>
        <taxon>Asteraceae</taxon>
        <taxon>Asteroideae</taxon>
        <taxon>Anthemideae</taxon>
        <taxon>Artemisiinae</taxon>
        <taxon>Artemisia</taxon>
    </lineage>
</organism>
<accession>A0A2U1NSF0</accession>
<comment type="caution">
    <text evidence="2">The sequence shown here is derived from an EMBL/GenBank/DDBJ whole genome shotgun (WGS) entry which is preliminary data.</text>
</comment>
<dbReference type="EMBL" id="PKPP01002268">
    <property type="protein sequence ID" value="PWA76445.1"/>
    <property type="molecule type" value="Genomic_DNA"/>
</dbReference>